<evidence type="ECO:0008006" key="4">
    <source>
        <dbReference type="Google" id="ProtNLM"/>
    </source>
</evidence>
<evidence type="ECO:0000313" key="2">
    <source>
        <dbReference type="EMBL" id="CAI9726926.1"/>
    </source>
</evidence>
<evidence type="ECO:0000313" key="3">
    <source>
        <dbReference type="Proteomes" id="UP001162480"/>
    </source>
</evidence>
<dbReference type="Proteomes" id="UP001162480">
    <property type="component" value="Chromosome 8"/>
</dbReference>
<feature type="chain" id="PRO_5041252129" description="Secreted protein" evidence="1">
    <location>
        <begin position="22"/>
        <end position="84"/>
    </location>
</feature>
<name>A0AA36B4B9_OCTVU</name>
<evidence type="ECO:0000256" key="1">
    <source>
        <dbReference type="SAM" id="SignalP"/>
    </source>
</evidence>
<proteinExistence type="predicted"/>
<organism evidence="2 3">
    <name type="scientific">Octopus vulgaris</name>
    <name type="common">Common octopus</name>
    <dbReference type="NCBI Taxonomy" id="6645"/>
    <lineage>
        <taxon>Eukaryota</taxon>
        <taxon>Metazoa</taxon>
        <taxon>Spiralia</taxon>
        <taxon>Lophotrochozoa</taxon>
        <taxon>Mollusca</taxon>
        <taxon>Cephalopoda</taxon>
        <taxon>Coleoidea</taxon>
        <taxon>Octopodiformes</taxon>
        <taxon>Octopoda</taxon>
        <taxon>Incirrata</taxon>
        <taxon>Octopodidae</taxon>
        <taxon>Octopus</taxon>
    </lineage>
</organism>
<keyword evidence="3" id="KW-1185">Reference proteome</keyword>
<keyword evidence="1" id="KW-0732">Signal</keyword>
<feature type="signal peptide" evidence="1">
    <location>
        <begin position="1"/>
        <end position="21"/>
    </location>
</feature>
<gene>
    <name evidence="2" type="ORF">OCTVUL_1B017593</name>
</gene>
<reference evidence="2" key="1">
    <citation type="submission" date="2023-08" db="EMBL/GenBank/DDBJ databases">
        <authorList>
            <person name="Alioto T."/>
            <person name="Alioto T."/>
            <person name="Gomez Garrido J."/>
        </authorList>
    </citation>
    <scope>NUCLEOTIDE SEQUENCE</scope>
</reference>
<protein>
    <recommendedName>
        <fullName evidence="4">Secreted protein</fullName>
    </recommendedName>
</protein>
<sequence length="84" mass="9281">MALYCSLLLTLTFSIIEDGNGNGNVYMSRFSVLCCEGVNGAVSVMKALIKHMSERLITNISRKYSNIFSSRLNLVAQSLTKTLE</sequence>
<dbReference type="EMBL" id="OX597821">
    <property type="protein sequence ID" value="CAI9726926.1"/>
    <property type="molecule type" value="Genomic_DNA"/>
</dbReference>
<accession>A0AA36B4B9</accession>
<dbReference type="AlphaFoldDB" id="A0AA36B4B9"/>